<protein>
    <submittedName>
        <fullName evidence="3">Arsenical pump-driving ATPase</fullName>
    </submittedName>
</protein>
<keyword evidence="4" id="KW-1185">Reference proteome</keyword>
<dbReference type="PIRSF" id="PIRSF001327">
    <property type="entry name" value="Arsenical_pump-driving_ATPase"/>
    <property type="match status" value="1"/>
</dbReference>
<dbReference type="CDD" id="cd02035">
    <property type="entry name" value="ArsA"/>
    <property type="match status" value="2"/>
</dbReference>
<dbReference type="Proteomes" id="UP000250369">
    <property type="component" value="Unassembled WGS sequence"/>
</dbReference>
<gene>
    <name evidence="3" type="primary">arsA</name>
    <name evidence="3" type="ORF">DQG23_05670</name>
</gene>
<dbReference type="NCBIfam" id="TIGR00345">
    <property type="entry name" value="GET3_arsA_TRC40"/>
    <property type="match status" value="1"/>
</dbReference>
<organism evidence="3 4">
    <name type="scientific">Paenibacillus contaminans</name>
    <dbReference type="NCBI Taxonomy" id="450362"/>
    <lineage>
        <taxon>Bacteria</taxon>
        <taxon>Bacillati</taxon>
        <taxon>Bacillota</taxon>
        <taxon>Bacilli</taxon>
        <taxon>Bacillales</taxon>
        <taxon>Paenibacillaceae</taxon>
        <taxon>Paenibacillus</taxon>
    </lineage>
</organism>
<dbReference type="AlphaFoldDB" id="A0A329MXF1"/>
<dbReference type="Pfam" id="PF02374">
    <property type="entry name" value="ArsA_ATPase"/>
    <property type="match status" value="2"/>
</dbReference>
<dbReference type="SMART" id="SM00382">
    <property type="entry name" value="AAA"/>
    <property type="match status" value="2"/>
</dbReference>
<dbReference type="SUPFAM" id="SSF52540">
    <property type="entry name" value="P-loop containing nucleoside triphosphate hydrolases"/>
    <property type="match status" value="2"/>
</dbReference>
<dbReference type="InterPro" id="IPR003593">
    <property type="entry name" value="AAA+_ATPase"/>
</dbReference>
<dbReference type="GO" id="GO:0015446">
    <property type="term" value="F:ATPase-coupled arsenite transmembrane transporter activity"/>
    <property type="evidence" value="ECO:0007669"/>
    <property type="project" value="InterPro"/>
</dbReference>
<reference evidence="3 4" key="1">
    <citation type="journal article" date="2009" name="Int. J. Syst. Evol. Microbiol.">
        <title>Paenibacillus contaminans sp. nov., isolated from a contaminated laboratory plate.</title>
        <authorList>
            <person name="Chou J.H."/>
            <person name="Lee J.H."/>
            <person name="Lin M.C."/>
            <person name="Chang P.S."/>
            <person name="Arun A.B."/>
            <person name="Young C.C."/>
            <person name="Chen W.M."/>
        </authorList>
    </citation>
    <scope>NUCLEOTIDE SEQUENCE [LARGE SCALE GENOMIC DNA]</scope>
    <source>
        <strain evidence="3 4">CKOBP-6</strain>
    </source>
</reference>
<dbReference type="NCBIfam" id="TIGR04291">
    <property type="entry name" value="arsen_driv_ArsA"/>
    <property type="match status" value="1"/>
</dbReference>
<feature type="domain" description="AAA+ ATPase" evidence="2">
    <location>
        <begin position="14"/>
        <end position="233"/>
    </location>
</feature>
<dbReference type="PANTHER" id="PTHR10803">
    <property type="entry name" value="ARSENICAL PUMP-DRIVING ATPASE ARSENITE-TRANSLOCATING ATPASE"/>
    <property type="match status" value="1"/>
</dbReference>
<dbReference type="EMBL" id="QMFB01000002">
    <property type="protein sequence ID" value="RAV22427.1"/>
    <property type="molecule type" value="Genomic_DNA"/>
</dbReference>
<feature type="domain" description="AAA+ ATPase" evidence="2">
    <location>
        <begin position="330"/>
        <end position="552"/>
    </location>
</feature>
<dbReference type="InterPro" id="IPR016300">
    <property type="entry name" value="ATPase_ArsA/GET3"/>
</dbReference>
<dbReference type="GO" id="GO:0016887">
    <property type="term" value="F:ATP hydrolysis activity"/>
    <property type="evidence" value="ECO:0007669"/>
    <property type="project" value="InterPro"/>
</dbReference>
<dbReference type="InterPro" id="IPR025723">
    <property type="entry name" value="ArsA/GET3_ATPase-like"/>
</dbReference>
<sequence length="592" mass="65054">MLNIPLFDVNHIPETQFLFFTGKGGVGKTSTACAAAITLADLGNKVLLVSTDPASNLQDVFQTELDMNVKPIPEVPRLFVTNLDPEEAAARYREDVVGPYRGKLPNVVVNQIEEQLSGSCTIEIASFNAFSRLLTDKELIRSFDHIVFDTAPTGHTLRLLQLPNAWNEFLHNSKEGTTSGGLLAGLDQRKEIYKQTVEVLGDPASTSLVLVTRPDEAPLKEAARASQELAEIGIQNQMLIVNGYLHNPLSGDTTAQAFAKRQQAALAKKPTVLQELPTFAVELAAFNVTGVENVRRLLVRDKAVPQAAGEIASKSHPQIGTLLDDIERNGQRVIFTMGKGGVGKTTVASAIAVGLAERGHKVHLTTTDPAAHVDHVMGESIRTLISMSKIDPKAEVIKYREEMLTKARETMDEQDVAYAEEELNSPCTEEIAVFRAFADLVERANEEIVVIDTAPSGHTLLLLDATEAYHKEIAHSSGEVPLSVKNLLPRLRNPAETAIIIVTLAETTPVYEAERLVHDLQRAGITPKWWLINQSMAMAATKDPILHVRALGELPWIERVREISGDRYVVIPWHANEITGYAQLKRLVWNTK</sequence>
<dbReference type="OrthoDB" id="9780677at2"/>
<dbReference type="GO" id="GO:0005524">
    <property type="term" value="F:ATP binding"/>
    <property type="evidence" value="ECO:0007669"/>
    <property type="project" value="InterPro"/>
</dbReference>
<dbReference type="Gene3D" id="3.40.50.300">
    <property type="entry name" value="P-loop containing nucleotide triphosphate hydrolases"/>
    <property type="match status" value="2"/>
</dbReference>
<evidence type="ECO:0000313" key="4">
    <source>
        <dbReference type="Proteomes" id="UP000250369"/>
    </source>
</evidence>
<evidence type="ECO:0000313" key="3">
    <source>
        <dbReference type="EMBL" id="RAV22427.1"/>
    </source>
</evidence>
<name>A0A329MXF1_9BACL</name>
<comment type="caution">
    <text evidence="3">The sequence shown here is derived from an EMBL/GenBank/DDBJ whole genome shotgun (WGS) entry which is preliminary data.</text>
</comment>
<evidence type="ECO:0000256" key="1">
    <source>
        <dbReference type="ARBA" id="ARBA00011040"/>
    </source>
</evidence>
<dbReference type="RefSeq" id="WP_113029834.1">
    <property type="nucleotide sequence ID" value="NZ_QMFB01000002.1"/>
</dbReference>
<comment type="similarity">
    <text evidence="1">Belongs to the arsA ATPase family.</text>
</comment>
<dbReference type="PANTHER" id="PTHR10803:SF3">
    <property type="entry name" value="ATPASE GET3"/>
    <property type="match status" value="1"/>
</dbReference>
<proteinExistence type="inferred from homology"/>
<dbReference type="InterPro" id="IPR027541">
    <property type="entry name" value="Ars_ATPase"/>
</dbReference>
<dbReference type="InterPro" id="IPR027417">
    <property type="entry name" value="P-loop_NTPase"/>
</dbReference>
<evidence type="ECO:0000259" key="2">
    <source>
        <dbReference type="SMART" id="SM00382"/>
    </source>
</evidence>
<accession>A0A329MXF1</accession>